<keyword evidence="1" id="KW-1133">Transmembrane helix</keyword>
<dbReference type="EMBL" id="CAXDID020000598">
    <property type="protein sequence ID" value="CAL6105551.1"/>
    <property type="molecule type" value="Genomic_DNA"/>
</dbReference>
<evidence type="ECO:0000313" key="2">
    <source>
        <dbReference type="EMBL" id="CAI9925519.1"/>
    </source>
</evidence>
<feature type="transmembrane region" description="Helical" evidence="1">
    <location>
        <begin position="69"/>
        <end position="91"/>
    </location>
</feature>
<feature type="transmembrane region" description="Helical" evidence="1">
    <location>
        <begin position="132"/>
        <end position="154"/>
    </location>
</feature>
<name>A0AA86NVF8_9EUKA</name>
<dbReference type="EMBL" id="CATOUU010001001">
    <property type="protein sequence ID" value="CAI9966239.1"/>
    <property type="molecule type" value="Genomic_DNA"/>
</dbReference>
<feature type="transmembrane region" description="Helical" evidence="1">
    <location>
        <begin position="36"/>
        <end position="57"/>
    </location>
</feature>
<reference evidence="2" key="1">
    <citation type="submission" date="2023-06" db="EMBL/GenBank/DDBJ databases">
        <authorList>
            <person name="Kurt Z."/>
        </authorList>
    </citation>
    <scope>NUCLEOTIDE SEQUENCE</scope>
</reference>
<evidence type="ECO:0000313" key="3">
    <source>
        <dbReference type="EMBL" id="CAI9931754.1"/>
    </source>
</evidence>
<dbReference type="EMBL" id="CAXDID020000909">
    <property type="protein sequence ID" value="CAL6115725.1"/>
    <property type="molecule type" value="Genomic_DNA"/>
</dbReference>
<reference evidence="5 8" key="2">
    <citation type="submission" date="2024-07" db="EMBL/GenBank/DDBJ databases">
        <authorList>
            <person name="Akdeniz Z."/>
        </authorList>
    </citation>
    <scope>NUCLEOTIDE SEQUENCE [LARGE SCALE GENOMIC DNA]</scope>
</reference>
<evidence type="ECO:0000313" key="5">
    <source>
        <dbReference type="EMBL" id="CAL6105551.1"/>
    </source>
</evidence>
<evidence type="ECO:0000313" key="6">
    <source>
        <dbReference type="EMBL" id="CAL6109023.1"/>
    </source>
</evidence>
<proteinExistence type="predicted"/>
<evidence type="ECO:0000256" key="1">
    <source>
        <dbReference type="SAM" id="Phobius"/>
    </source>
</evidence>
<dbReference type="EMBL" id="CATOUU010000497">
    <property type="protein sequence ID" value="CAI9931754.1"/>
    <property type="molecule type" value="Genomic_DNA"/>
</dbReference>
<dbReference type="Proteomes" id="UP001642409">
    <property type="component" value="Unassembled WGS sequence"/>
</dbReference>
<dbReference type="EMBL" id="CATOUU010000342">
    <property type="protein sequence ID" value="CAI9925519.1"/>
    <property type="molecule type" value="Genomic_DNA"/>
</dbReference>
<protein>
    <submittedName>
        <fullName evidence="5">Hypothetical_protein</fullName>
    </submittedName>
</protein>
<dbReference type="EMBL" id="CAXDID020000661">
    <property type="protein sequence ID" value="CAL6109023.1"/>
    <property type="molecule type" value="Genomic_DNA"/>
</dbReference>
<gene>
    <name evidence="2" type="ORF">HINF_LOCUS13164</name>
    <name evidence="3" type="ORF">HINF_LOCUS19399</name>
    <name evidence="4" type="ORF">HINF_LOCUS53884</name>
    <name evidence="5" type="ORF">HINF_LOCUS73316</name>
    <name evidence="6" type="ORF">HINF_LOCUS75246</name>
    <name evidence="7" type="ORF">HINF_LOCUS78752</name>
</gene>
<dbReference type="AlphaFoldDB" id="A0AA86NVF8"/>
<keyword evidence="1" id="KW-0472">Membrane</keyword>
<feature type="transmembrane region" description="Helical" evidence="1">
    <location>
        <begin position="6"/>
        <end position="29"/>
    </location>
</feature>
<evidence type="ECO:0000313" key="4">
    <source>
        <dbReference type="EMBL" id="CAI9966239.1"/>
    </source>
</evidence>
<evidence type="ECO:0000313" key="8">
    <source>
        <dbReference type="Proteomes" id="UP001642409"/>
    </source>
</evidence>
<keyword evidence="8" id="KW-1185">Reference proteome</keyword>
<keyword evidence="1" id="KW-0812">Transmembrane</keyword>
<sequence>MCGEYFIFWLFECHFLFHLFFNKFLLLFFVLGVREFLLKAAVFVHLRFFLMFLFFNLVQTALLQKFLCLLNFVLVFVQKVVVALLLQALLLVKLLLKLSFSELLGLTTLVLLQFQLLERFTLLFSLLLQRFVLFELLLLLLGFHSIQFFGQIVFNRNLTRNKFRSQISGVVHSVFQLVQKHSFLIW</sequence>
<accession>A0AA86NVF8</accession>
<comment type="caution">
    <text evidence="2">The sequence shown here is derived from an EMBL/GenBank/DDBJ whole genome shotgun (WGS) entry which is preliminary data.</text>
</comment>
<organism evidence="2">
    <name type="scientific">Hexamita inflata</name>
    <dbReference type="NCBI Taxonomy" id="28002"/>
    <lineage>
        <taxon>Eukaryota</taxon>
        <taxon>Metamonada</taxon>
        <taxon>Diplomonadida</taxon>
        <taxon>Hexamitidae</taxon>
        <taxon>Hexamitinae</taxon>
        <taxon>Hexamita</taxon>
    </lineage>
</organism>
<evidence type="ECO:0000313" key="7">
    <source>
        <dbReference type="EMBL" id="CAL6115725.1"/>
    </source>
</evidence>
<feature type="transmembrane region" description="Helical" evidence="1">
    <location>
        <begin position="103"/>
        <end position="126"/>
    </location>
</feature>